<name>A0A6J4SW18_9ACTN</name>
<dbReference type="Pfam" id="PF13692">
    <property type="entry name" value="Glyco_trans_1_4"/>
    <property type="match status" value="1"/>
</dbReference>
<dbReference type="InterPro" id="IPR028098">
    <property type="entry name" value="Glyco_trans_4-like_N"/>
</dbReference>
<accession>A0A6J4SW18</accession>
<keyword evidence="2" id="KW-0808">Transferase</keyword>
<dbReference type="Gene3D" id="3.40.50.2000">
    <property type="entry name" value="Glycogen Phosphorylase B"/>
    <property type="match status" value="2"/>
</dbReference>
<dbReference type="InterPro" id="IPR016195">
    <property type="entry name" value="Pol/histidinol_Pase-like"/>
</dbReference>
<organism evidence="4">
    <name type="scientific">uncultured Solirubrobacteraceae bacterium</name>
    <dbReference type="NCBI Taxonomy" id="1162706"/>
    <lineage>
        <taxon>Bacteria</taxon>
        <taxon>Bacillati</taxon>
        <taxon>Actinomycetota</taxon>
        <taxon>Thermoleophilia</taxon>
        <taxon>Solirubrobacterales</taxon>
        <taxon>Solirubrobacteraceae</taxon>
        <taxon>environmental samples</taxon>
    </lineage>
</organism>
<dbReference type="InterPro" id="IPR050194">
    <property type="entry name" value="Glycosyltransferase_grp1"/>
</dbReference>
<dbReference type="PANTHER" id="PTHR45947:SF3">
    <property type="entry name" value="SULFOQUINOVOSYL TRANSFERASE SQD2"/>
    <property type="match status" value="1"/>
</dbReference>
<dbReference type="EMBL" id="CADCVR010000076">
    <property type="protein sequence ID" value="CAA9506938.1"/>
    <property type="molecule type" value="Genomic_DNA"/>
</dbReference>
<evidence type="ECO:0000313" key="4">
    <source>
        <dbReference type="EMBL" id="CAA9506938.1"/>
    </source>
</evidence>
<dbReference type="GO" id="GO:1901137">
    <property type="term" value="P:carbohydrate derivative biosynthetic process"/>
    <property type="evidence" value="ECO:0007669"/>
    <property type="project" value="UniProtKB-ARBA"/>
</dbReference>
<dbReference type="InterPro" id="IPR003141">
    <property type="entry name" value="Pol/His_phosphatase_N"/>
</dbReference>
<dbReference type="GO" id="GO:0016757">
    <property type="term" value="F:glycosyltransferase activity"/>
    <property type="evidence" value="ECO:0007669"/>
    <property type="project" value="UniProtKB-KW"/>
</dbReference>
<reference evidence="4" key="1">
    <citation type="submission" date="2020-02" db="EMBL/GenBank/DDBJ databases">
        <authorList>
            <person name="Meier V. D."/>
        </authorList>
    </citation>
    <scope>NUCLEOTIDE SEQUENCE</scope>
    <source>
        <strain evidence="4">AVDCRST_MAG53</strain>
    </source>
</reference>
<evidence type="ECO:0000256" key="1">
    <source>
        <dbReference type="ARBA" id="ARBA00022676"/>
    </source>
</evidence>
<dbReference type="Pfam" id="PF13439">
    <property type="entry name" value="Glyco_transf_4"/>
    <property type="match status" value="1"/>
</dbReference>
<evidence type="ECO:0000259" key="3">
    <source>
        <dbReference type="SMART" id="SM00481"/>
    </source>
</evidence>
<keyword evidence="1" id="KW-0328">Glycosyltransferase</keyword>
<sequence>MTSLQTSRVDLHCHSTASVVSKLGVQTSLGLPECATPPEDVLELATRRGMDFVTLTDHDTIAGALEIADDPRVFLSEELTVAFKGEPQHVHVLCWGITPDDHEWLQFHNADVEACAEYLHEHEIATALAHPFYAVEAPLTPRHRRRLAQLFPVWETRNGSRAKELNAPAAIYIETHGGTGVGGSDDHAGVDIGRTFTETPRCATPREFLAHVRAGRASARGEQGSAAKWAHAAMGLASRALGAGTAGAKPNPQAVLKMIERVMLEGDARSGTAHNDLGPDDARTLLAAWLEATDLQAGQAEFLAYLQDDDFSHADLFRRARRAHERKLVRAVEEVVTQTRSASPDYGRAASGLFDACVAAIPYAPAAAFLGKEKGKLVQREGERLRVALVADAVGGMHGVTHTLDEIRDRGVPGFDVEIVGTDPNVDRRLSAVAEVDIPFYAGLKVGVPSLPAIVETLAEGRYDLVHLCSPGPSGVAAAVIARMMDVPILGSYHTELAAYAGLRSSDPKLGLYARLAIAAFYGQCRHVLTPSPQSDAVLRQMGIAAEKIGRWDRGVDLGRFDPAKREEGLFGPGFNVLYTGRLTREKGADLLAASFLTARERDPRLHLVLAGGGPEEAQLRSALGEHATFLGWLEGDELARAYASADGFLFASRTDTFGQVLLEAQASGLPVVAVAEGGPLSLIEDGVTGLLREPWAGALAEAVCDLAAQPLLRERLARSALSAVRERTWDRALGRLADGYRAALGATDAAGARRAA</sequence>
<gene>
    <name evidence="4" type="ORF">AVDCRST_MAG53-2487</name>
</gene>
<dbReference type="Gene3D" id="3.20.20.140">
    <property type="entry name" value="Metal-dependent hydrolases"/>
    <property type="match status" value="1"/>
</dbReference>
<dbReference type="SUPFAM" id="SSF89550">
    <property type="entry name" value="PHP domain-like"/>
    <property type="match status" value="1"/>
</dbReference>
<proteinExistence type="predicted"/>
<dbReference type="SMART" id="SM00481">
    <property type="entry name" value="POLIIIAc"/>
    <property type="match status" value="1"/>
</dbReference>
<dbReference type="CDD" id="cd07432">
    <property type="entry name" value="PHP_HisPPase"/>
    <property type="match status" value="1"/>
</dbReference>
<protein>
    <recommendedName>
        <fullName evidence="3">Polymerase/histidinol phosphatase N-terminal domain-containing protein</fullName>
    </recommendedName>
</protein>
<dbReference type="AlphaFoldDB" id="A0A6J4SW18"/>
<dbReference type="SUPFAM" id="SSF53756">
    <property type="entry name" value="UDP-Glycosyltransferase/glycogen phosphorylase"/>
    <property type="match status" value="1"/>
</dbReference>
<feature type="domain" description="Polymerase/histidinol phosphatase N-terminal" evidence="3">
    <location>
        <begin position="9"/>
        <end position="83"/>
    </location>
</feature>
<evidence type="ECO:0000256" key="2">
    <source>
        <dbReference type="ARBA" id="ARBA00022679"/>
    </source>
</evidence>
<dbReference type="PANTHER" id="PTHR45947">
    <property type="entry name" value="SULFOQUINOVOSYL TRANSFERASE SQD2"/>
    <property type="match status" value="1"/>
</dbReference>